<evidence type="ECO:0000256" key="5">
    <source>
        <dbReference type="ARBA" id="ARBA00008082"/>
    </source>
</evidence>
<comment type="subunit">
    <text evidence="6">Forms a regulatory protein-RNA complex, consisting of RCC1L, NGRN, RPUSD3, RPUSD4, TRUB2, FASTKD2 and 16S mt-rRNA. Interacts with 16S mt-rRNA; this interaction is direct.</text>
</comment>
<keyword evidence="10" id="KW-0732">Signal</keyword>
<keyword evidence="11" id="KW-0221">Differentiation</keyword>
<evidence type="ECO:0000256" key="7">
    <source>
        <dbReference type="ARBA" id="ARBA00016593"/>
    </source>
</evidence>
<dbReference type="GO" id="GO:0031966">
    <property type="term" value="C:mitochondrial membrane"/>
    <property type="evidence" value="ECO:0007669"/>
    <property type="project" value="UniProtKB-SubCell"/>
</dbReference>
<comment type="caution">
    <text evidence="17">The sequence shown here is derived from an EMBL/GenBank/DDBJ whole genome shotgun (WGS) entry which is preliminary data.</text>
</comment>
<accession>A0AA40HAF1</accession>
<protein>
    <recommendedName>
        <fullName evidence="7">Neugrin</fullName>
    </recommendedName>
    <alternativeName>
        <fullName evidence="16">Neurite outgrowth-associated protein</fullName>
    </alternativeName>
</protein>
<keyword evidence="12" id="KW-0496">Mitochondrion</keyword>
<evidence type="ECO:0000256" key="9">
    <source>
        <dbReference type="ARBA" id="ARBA00022525"/>
    </source>
</evidence>
<dbReference type="PANTHER" id="PTHR13475:SF4">
    <property type="entry name" value="NEUGRIN"/>
    <property type="match status" value="1"/>
</dbReference>
<keyword evidence="14" id="KW-0325">Glycoprotein</keyword>
<evidence type="ECO:0000256" key="4">
    <source>
        <dbReference type="ARBA" id="ARBA00004613"/>
    </source>
</evidence>
<dbReference type="GO" id="GO:0005634">
    <property type="term" value="C:nucleus"/>
    <property type="evidence" value="ECO:0007669"/>
    <property type="project" value="UniProtKB-SubCell"/>
</dbReference>
<dbReference type="EMBL" id="JAULJE010000075">
    <property type="protein sequence ID" value="KAK1327342.1"/>
    <property type="molecule type" value="Genomic_DNA"/>
</dbReference>
<comment type="subcellular location">
    <subcellularLocation>
        <location evidence="3">Mitochondrion membrane</location>
    </subcellularLocation>
    <subcellularLocation>
        <location evidence="2">Nucleus</location>
    </subcellularLocation>
    <subcellularLocation>
        <location evidence="4">Secreted</location>
    </subcellularLocation>
</comment>
<evidence type="ECO:0000256" key="2">
    <source>
        <dbReference type="ARBA" id="ARBA00004123"/>
    </source>
</evidence>
<sequence>MEPCGAPPRTLNREAREQIRYLHEGFPEAWSVPRLAEGLDVSSDVIRRVLNSKFVPTLEKKLKQDQKVLQKAGPAHSLRQLPGPGDAGSCFLQAALCQELKPHPKATVTAQL</sequence>
<comment type="similarity">
    <text evidence="5">Belongs to the neugrin family.</text>
</comment>
<keyword evidence="9" id="KW-0964">Secreted</keyword>
<keyword evidence="8" id="KW-0217">Developmental protein</keyword>
<evidence type="ECO:0000313" key="17">
    <source>
        <dbReference type="EMBL" id="KAK1327342.1"/>
    </source>
</evidence>
<evidence type="ECO:0000256" key="10">
    <source>
        <dbReference type="ARBA" id="ARBA00022729"/>
    </source>
</evidence>
<dbReference type="GO" id="GO:0005576">
    <property type="term" value="C:extracellular region"/>
    <property type="evidence" value="ECO:0007669"/>
    <property type="project" value="UniProtKB-SubCell"/>
</dbReference>
<keyword evidence="15" id="KW-0539">Nucleus</keyword>
<evidence type="ECO:0000256" key="1">
    <source>
        <dbReference type="ARBA" id="ARBA00003783"/>
    </source>
</evidence>
<keyword evidence="13" id="KW-0472">Membrane</keyword>
<evidence type="ECO:0000256" key="14">
    <source>
        <dbReference type="ARBA" id="ARBA00023180"/>
    </source>
</evidence>
<comment type="function">
    <text evidence="1">Plays an essential role in mitochondrial ribosome biogenesis. As a component of a functional protein-RNA module, consisting of RCC1L, NGRN, RPUSD3, RPUSD4, TRUB2, FASTKD2 and 16S mitochondrial ribosomal RNA (16S mt-rRNA), controls 16S mt-rRNA abundance and is required for intra-mitochondrial translation of core subunits of the oxidative phosphorylation system.</text>
</comment>
<gene>
    <name evidence="17" type="ORF">QTO34_018111</name>
</gene>
<evidence type="ECO:0000256" key="13">
    <source>
        <dbReference type="ARBA" id="ARBA00023136"/>
    </source>
</evidence>
<evidence type="ECO:0000256" key="16">
    <source>
        <dbReference type="ARBA" id="ARBA00029657"/>
    </source>
</evidence>
<organism evidence="17 18">
    <name type="scientific">Cnephaeus nilssonii</name>
    <name type="common">Northern bat</name>
    <name type="synonym">Eptesicus nilssonii</name>
    <dbReference type="NCBI Taxonomy" id="3371016"/>
    <lineage>
        <taxon>Eukaryota</taxon>
        <taxon>Metazoa</taxon>
        <taxon>Chordata</taxon>
        <taxon>Craniata</taxon>
        <taxon>Vertebrata</taxon>
        <taxon>Euteleostomi</taxon>
        <taxon>Mammalia</taxon>
        <taxon>Eutheria</taxon>
        <taxon>Laurasiatheria</taxon>
        <taxon>Chiroptera</taxon>
        <taxon>Yangochiroptera</taxon>
        <taxon>Vespertilionidae</taxon>
        <taxon>Cnephaeus</taxon>
    </lineage>
</organism>
<dbReference type="PANTHER" id="PTHR13475">
    <property type="entry name" value="NEUGRIN"/>
    <property type="match status" value="1"/>
</dbReference>
<reference evidence="17" key="1">
    <citation type="submission" date="2023-06" db="EMBL/GenBank/DDBJ databases">
        <title>Reference genome for the Northern bat (Eptesicus nilssonii), a most northern bat species.</title>
        <authorList>
            <person name="Laine V.N."/>
            <person name="Pulliainen A.T."/>
            <person name="Lilley T.M."/>
        </authorList>
    </citation>
    <scope>NUCLEOTIDE SEQUENCE</scope>
    <source>
        <strain evidence="17">BLF_Eptnil</strain>
        <tissue evidence="17">Kidney</tissue>
    </source>
</reference>
<dbReference type="AlphaFoldDB" id="A0AA40HAF1"/>
<evidence type="ECO:0000256" key="11">
    <source>
        <dbReference type="ARBA" id="ARBA00022782"/>
    </source>
</evidence>
<evidence type="ECO:0000313" key="18">
    <source>
        <dbReference type="Proteomes" id="UP001177744"/>
    </source>
</evidence>
<dbReference type="Pfam" id="PF06413">
    <property type="entry name" value="Neugrin"/>
    <property type="match status" value="1"/>
</dbReference>
<name>A0AA40HAF1_CNENI</name>
<dbReference type="InterPro" id="IPR010487">
    <property type="entry name" value="NGRN/Rrg9"/>
</dbReference>
<dbReference type="Proteomes" id="UP001177744">
    <property type="component" value="Unassembled WGS sequence"/>
</dbReference>
<evidence type="ECO:0000256" key="12">
    <source>
        <dbReference type="ARBA" id="ARBA00023128"/>
    </source>
</evidence>
<dbReference type="GO" id="GO:0030154">
    <property type="term" value="P:cell differentiation"/>
    <property type="evidence" value="ECO:0007669"/>
    <property type="project" value="UniProtKB-KW"/>
</dbReference>
<evidence type="ECO:0000256" key="8">
    <source>
        <dbReference type="ARBA" id="ARBA00022473"/>
    </source>
</evidence>
<evidence type="ECO:0000256" key="6">
    <source>
        <dbReference type="ARBA" id="ARBA00011308"/>
    </source>
</evidence>
<proteinExistence type="inferred from homology"/>
<keyword evidence="18" id="KW-1185">Reference proteome</keyword>
<evidence type="ECO:0000256" key="3">
    <source>
        <dbReference type="ARBA" id="ARBA00004325"/>
    </source>
</evidence>
<evidence type="ECO:0000256" key="15">
    <source>
        <dbReference type="ARBA" id="ARBA00023242"/>
    </source>
</evidence>